<dbReference type="CDD" id="cd06581">
    <property type="entry name" value="TM_PBP1_LivM_like"/>
    <property type="match status" value="1"/>
</dbReference>
<dbReference type="GO" id="GO:0005886">
    <property type="term" value="C:plasma membrane"/>
    <property type="evidence" value="ECO:0007669"/>
    <property type="project" value="UniProtKB-SubCell"/>
</dbReference>
<dbReference type="KEGG" id="dol:Dole_0835"/>
<evidence type="ECO:0000313" key="7">
    <source>
        <dbReference type="EMBL" id="ABW66645.1"/>
    </source>
</evidence>
<feature type="transmembrane region" description="Helical" evidence="6">
    <location>
        <begin position="207"/>
        <end position="227"/>
    </location>
</feature>
<dbReference type="PANTHER" id="PTHR30482:SF18">
    <property type="entry name" value="BRANCHED AMINO ACID TRANSPORT SYSTEM PERMEASE"/>
    <property type="match status" value="1"/>
</dbReference>
<evidence type="ECO:0000256" key="4">
    <source>
        <dbReference type="ARBA" id="ARBA00022989"/>
    </source>
</evidence>
<evidence type="ECO:0000256" key="1">
    <source>
        <dbReference type="ARBA" id="ARBA00004651"/>
    </source>
</evidence>
<feature type="transmembrane region" description="Helical" evidence="6">
    <location>
        <begin position="81"/>
        <end position="104"/>
    </location>
</feature>
<evidence type="ECO:0000256" key="6">
    <source>
        <dbReference type="SAM" id="Phobius"/>
    </source>
</evidence>
<evidence type="ECO:0000256" key="5">
    <source>
        <dbReference type="ARBA" id="ARBA00023136"/>
    </source>
</evidence>
<evidence type="ECO:0000313" key="8">
    <source>
        <dbReference type="Proteomes" id="UP000008561"/>
    </source>
</evidence>
<keyword evidence="5 6" id="KW-0472">Membrane</keyword>
<accession>A8ZVT6</accession>
<dbReference type="Proteomes" id="UP000008561">
    <property type="component" value="Chromosome"/>
</dbReference>
<keyword evidence="4 6" id="KW-1133">Transmembrane helix</keyword>
<dbReference type="AlphaFoldDB" id="A8ZVT6"/>
<keyword evidence="2" id="KW-1003">Cell membrane</keyword>
<dbReference type="EMBL" id="CP000859">
    <property type="protein sequence ID" value="ABW66645.1"/>
    <property type="molecule type" value="Genomic_DNA"/>
</dbReference>
<dbReference type="InterPro" id="IPR001851">
    <property type="entry name" value="ABC_transp_permease"/>
</dbReference>
<feature type="transmembrane region" description="Helical" evidence="6">
    <location>
        <begin position="158"/>
        <end position="177"/>
    </location>
</feature>
<dbReference type="InterPro" id="IPR043428">
    <property type="entry name" value="LivM-like"/>
</dbReference>
<dbReference type="eggNOG" id="COG4177">
    <property type="taxonomic scope" value="Bacteria"/>
</dbReference>
<gene>
    <name evidence="7" type="ordered locus">Dole_0835</name>
</gene>
<dbReference type="STRING" id="96561.Dole_0835"/>
<comment type="subcellular location">
    <subcellularLocation>
        <location evidence="1">Cell membrane</location>
        <topology evidence="1">Multi-pass membrane protein</topology>
    </subcellularLocation>
</comment>
<dbReference type="RefSeq" id="WP_012174263.1">
    <property type="nucleotide sequence ID" value="NC_009943.1"/>
</dbReference>
<reference evidence="7 8" key="1">
    <citation type="submission" date="2007-10" db="EMBL/GenBank/DDBJ databases">
        <title>Complete sequence of Desulfococcus oleovorans Hxd3.</title>
        <authorList>
            <consortium name="US DOE Joint Genome Institute"/>
            <person name="Copeland A."/>
            <person name="Lucas S."/>
            <person name="Lapidus A."/>
            <person name="Barry K."/>
            <person name="Glavina del Rio T."/>
            <person name="Dalin E."/>
            <person name="Tice H."/>
            <person name="Pitluck S."/>
            <person name="Kiss H."/>
            <person name="Brettin T."/>
            <person name="Bruce D."/>
            <person name="Detter J.C."/>
            <person name="Han C."/>
            <person name="Schmutz J."/>
            <person name="Larimer F."/>
            <person name="Land M."/>
            <person name="Hauser L."/>
            <person name="Kyrpides N."/>
            <person name="Kim E."/>
            <person name="Wawrik B."/>
            <person name="Richardson P."/>
        </authorList>
    </citation>
    <scope>NUCLEOTIDE SEQUENCE [LARGE SCALE GENOMIC DNA]</scope>
    <source>
        <strain evidence="8">DSM 6200 / JCM 39069 / Hxd3</strain>
    </source>
</reference>
<dbReference type="Pfam" id="PF02653">
    <property type="entry name" value="BPD_transp_2"/>
    <property type="match status" value="1"/>
</dbReference>
<sequence>MGIRHYIGLLVLLLLIAATPLAVRNDYYLGLLVFAGLNCLACIGLSLLMGYAGQISLGHAAFIGIGAYVSGYLTVRMDVGIWPAMVAGVGACMLMALVIGVPALKLRGHYLAMATLGFGEIVYIVAVAAIGITGGPEGINSIPKLHLFNYVLKSDTRFFYFTWAMVFLGLFFALNLIHSRVGRGLMAVHGSEDAAGSLGVNTARYKIQVFVLSAVYAGLAGCLYAHYVNYIDPGPFGVMHSVLLVTMVAVGGIHHIWGAVGGALFLSLLPDMLSLLSEYFEGTGIQYRSDYDTLVYGAILLLVMLFLPEGIAGGLNDLLKKAKQMVRPGTAGTEK</sequence>
<dbReference type="PANTHER" id="PTHR30482">
    <property type="entry name" value="HIGH-AFFINITY BRANCHED-CHAIN AMINO ACID TRANSPORT SYSTEM PERMEASE"/>
    <property type="match status" value="1"/>
</dbReference>
<keyword evidence="8" id="KW-1185">Reference proteome</keyword>
<protein>
    <submittedName>
        <fullName evidence="7">Inner-membrane translocator</fullName>
    </submittedName>
</protein>
<evidence type="ECO:0000256" key="2">
    <source>
        <dbReference type="ARBA" id="ARBA00022475"/>
    </source>
</evidence>
<feature type="transmembrane region" description="Helical" evidence="6">
    <location>
        <begin position="28"/>
        <end position="48"/>
    </location>
</feature>
<proteinExistence type="predicted"/>
<feature type="transmembrane region" description="Helical" evidence="6">
    <location>
        <begin position="111"/>
        <end position="132"/>
    </location>
</feature>
<dbReference type="GO" id="GO:0015658">
    <property type="term" value="F:branched-chain amino acid transmembrane transporter activity"/>
    <property type="evidence" value="ECO:0007669"/>
    <property type="project" value="InterPro"/>
</dbReference>
<keyword evidence="3 6" id="KW-0812">Transmembrane</keyword>
<organism evidence="7 8">
    <name type="scientific">Desulfosudis oleivorans (strain DSM 6200 / JCM 39069 / Hxd3)</name>
    <name type="common">Desulfococcus oleovorans</name>
    <dbReference type="NCBI Taxonomy" id="96561"/>
    <lineage>
        <taxon>Bacteria</taxon>
        <taxon>Pseudomonadati</taxon>
        <taxon>Thermodesulfobacteriota</taxon>
        <taxon>Desulfobacteria</taxon>
        <taxon>Desulfobacterales</taxon>
        <taxon>Desulfosudaceae</taxon>
        <taxon>Desulfosudis</taxon>
    </lineage>
</organism>
<name>A8ZVT6_DESOH</name>
<dbReference type="HOGENOM" id="CLU_031365_2_2_7"/>
<feature type="transmembrane region" description="Helical" evidence="6">
    <location>
        <begin position="296"/>
        <end position="315"/>
    </location>
</feature>
<feature type="transmembrane region" description="Helical" evidence="6">
    <location>
        <begin position="55"/>
        <end position="75"/>
    </location>
</feature>
<evidence type="ECO:0000256" key="3">
    <source>
        <dbReference type="ARBA" id="ARBA00022692"/>
    </source>
</evidence>